<proteinExistence type="predicted"/>
<accession>A0ABM8IJQ1</accession>
<dbReference type="EMBL" id="AP028127">
    <property type="protein sequence ID" value="BEH91476.1"/>
    <property type="molecule type" value="Genomic_DNA"/>
</dbReference>
<evidence type="ECO:0000313" key="1">
    <source>
        <dbReference type="EMBL" id="BEH91476.1"/>
    </source>
</evidence>
<keyword evidence="2" id="KW-1185">Reference proteome</keyword>
<gene>
    <name evidence="1" type="ORF">T23_15780</name>
</gene>
<evidence type="ECO:0000313" key="2">
    <source>
        <dbReference type="Proteomes" id="UP001432099"/>
    </source>
</evidence>
<sequence>MRFIKLNLGQHTTNRRHKLKNLYINKKKILKLSPISPPVSAFNKKN</sequence>
<reference evidence="1" key="1">
    <citation type="journal article" date="2024" name="Int. J. Syst. Evol. Microbiol.">
        <title>Turicibacter faecis sp. nov., isolated from faeces of heart failure mouse model.</title>
        <authorList>
            <person name="Imamura Y."/>
            <person name="Motooka D."/>
            <person name="Nakajima Y."/>
            <person name="Ito S."/>
            <person name="Kitakaze M."/>
            <person name="Iida T."/>
            <person name="Nakamura S."/>
        </authorList>
    </citation>
    <scope>NUCLEOTIDE SEQUENCE</scope>
    <source>
        <strain evidence="1">TC023</strain>
    </source>
</reference>
<name>A0ABM8IJQ1_9FIRM</name>
<dbReference type="Proteomes" id="UP001432099">
    <property type="component" value="Chromosome"/>
</dbReference>
<protein>
    <submittedName>
        <fullName evidence="1">Uncharacterized protein</fullName>
    </submittedName>
</protein>
<organism evidence="1 2">
    <name type="scientific">Turicibacter faecis</name>
    <dbReference type="NCBI Taxonomy" id="2963365"/>
    <lineage>
        <taxon>Bacteria</taxon>
        <taxon>Bacillati</taxon>
        <taxon>Bacillota</taxon>
        <taxon>Erysipelotrichia</taxon>
        <taxon>Erysipelotrichales</taxon>
        <taxon>Turicibacteraceae</taxon>
        <taxon>Turicibacter</taxon>
    </lineage>
</organism>